<keyword evidence="1" id="KW-0472">Membrane</keyword>
<evidence type="ECO:0000313" key="3">
    <source>
        <dbReference type="Proteomes" id="UP000095287"/>
    </source>
</evidence>
<dbReference type="AlphaFoldDB" id="A0A1I7Z3R0"/>
<accession>A0A1I7Z3R0</accession>
<sequence length="370" mass="41727">MVAYPRFTPLFWSFFVVLCFHSPYGSPSTHVSALPVAHTSGKDNLYSSQQLLLQKRVEENGVYRNPKVLPVEDAHQIVNDYIDDIDLESGTIRSENDTSDHLLTKLPICADQYELPFPNFVCPLMTMLDNDYKVARRQTPESYGKLIEDMINLDLHPCDHNTSSCVIMALPDNNVLLGCVDDKTGELVPPKNWAMNLPKESLEESDYVFDFHIPNPIRVKKKCEMTADGIPICVRNNLFYKGDMIIQDIGCCCKGDFCGDVLLDQSGSNPLPFIRVEVDLHPDHNKTSPESLFLKLLHDHREPPLNISNIGVDQSRDGLFYNRFVVLGIILLFITGTFTVAFLVLHFSISRMGALRNGHMGALRNGQQEV</sequence>
<feature type="chain" id="PRO_5009312950" evidence="2">
    <location>
        <begin position="26"/>
        <end position="370"/>
    </location>
</feature>
<proteinExistence type="predicted"/>
<feature type="signal peptide" evidence="2">
    <location>
        <begin position="1"/>
        <end position="25"/>
    </location>
</feature>
<evidence type="ECO:0000256" key="1">
    <source>
        <dbReference type="SAM" id="Phobius"/>
    </source>
</evidence>
<evidence type="ECO:0000256" key="2">
    <source>
        <dbReference type="SAM" id="SignalP"/>
    </source>
</evidence>
<dbReference type="WBParaSite" id="L893_g22550.t1">
    <property type="protein sequence ID" value="L893_g22550.t1"/>
    <property type="gene ID" value="L893_g22550"/>
</dbReference>
<keyword evidence="1" id="KW-0812">Transmembrane</keyword>
<evidence type="ECO:0000313" key="4">
    <source>
        <dbReference type="WBParaSite" id="L893_g22550.t1"/>
    </source>
</evidence>
<keyword evidence="1" id="KW-1133">Transmembrane helix</keyword>
<dbReference type="Proteomes" id="UP000095287">
    <property type="component" value="Unplaced"/>
</dbReference>
<protein>
    <submittedName>
        <fullName evidence="4">Uncharacterized protein</fullName>
    </submittedName>
</protein>
<keyword evidence="2" id="KW-0732">Signal</keyword>
<organism evidence="3 4">
    <name type="scientific">Steinernema glaseri</name>
    <dbReference type="NCBI Taxonomy" id="37863"/>
    <lineage>
        <taxon>Eukaryota</taxon>
        <taxon>Metazoa</taxon>
        <taxon>Ecdysozoa</taxon>
        <taxon>Nematoda</taxon>
        <taxon>Chromadorea</taxon>
        <taxon>Rhabditida</taxon>
        <taxon>Tylenchina</taxon>
        <taxon>Panagrolaimomorpha</taxon>
        <taxon>Strongyloidoidea</taxon>
        <taxon>Steinernematidae</taxon>
        <taxon>Steinernema</taxon>
    </lineage>
</organism>
<name>A0A1I7Z3R0_9BILA</name>
<feature type="transmembrane region" description="Helical" evidence="1">
    <location>
        <begin position="324"/>
        <end position="347"/>
    </location>
</feature>
<reference evidence="4" key="1">
    <citation type="submission" date="2016-11" db="UniProtKB">
        <authorList>
            <consortium name="WormBaseParasite"/>
        </authorList>
    </citation>
    <scope>IDENTIFICATION</scope>
</reference>
<keyword evidence="3" id="KW-1185">Reference proteome</keyword>